<dbReference type="RefSeq" id="WP_359776954.1">
    <property type="nucleotide sequence ID" value="NZ_JBEYRR010000003.1"/>
</dbReference>
<feature type="signal peptide" evidence="1">
    <location>
        <begin position="1"/>
        <end position="33"/>
    </location>
</feature>
<organism evidence="2 3">
    <name type="scientific">Streptomyces huasconensis</name>
    <dbReference type="NCBI Taxonomy" id="1854574"/>
    <lineage>
        <taxon>Bacteria</taxon>
        <taxon>Bacillati</taxon>
        <taxon>Actinomycetota</taxon>
        <taxon>Actinomycetes</taxon>
        <taxon>Kitasatosporales</taxon>
        <taxon>Streptomycetaceae</taxon>
        <taxon>Streptomyces</taxon>
    </lineage>
</organism>
<evidence type="ECO:0000313" key="2">
    <source>
        <dbReference type="EMBL" id="MEW2360565.1"/>
    </source>
</evidence>
<dbReference type="Proteomes" id="UP001553843">
    <property type="component" value="Unassembled WGS sequence"/>
</dbReference>
<sequence length="154" mass="15717">MDDIMQTVKKLAVATIMTVAAAGTMATAGPSVAATPQPLVYTAKSSVAPPAQLIGPNGEKPTKWGVAAIPVAKSGSITPKATQSVGGGTWSYGTSAVISGKKCYSNYIHPTKKHSASVAIASQTDKDIQAADIWANASAISGGAYTCHTYWGVY</sequence>
<accession>A0ABV3LMK9</accession>
<dbReference type="EMBL" id="JBEYRS010000001">
    <property type="protein sequence ID" value="MEW2360565.1"/>
    <property type="molecule type" value="Genomic_DNA"/>
</dbReference>
<dbReference type="InterPro" id="IPR006540">
    <property type="entry name" value="Lactococcin_972"/>
</dbReference>
<dbReference type="Gene3D" id="2.60.40.2850">
    <property type="match status" value="1"/>
</dbReference>
<feature type="chain" id="PRO_5045493712" evidence="1">
    <location>
        <begin position="34"/>
        <end position="154"/>
    </location>
</feature>
<protein>
    <submittedName>
        <fullName evidence="2">Lactococcin 972 family bacteriocin</fullName>
    </submittedName>
</protein>
<dbReference type="NCBIfam" id="TIGR01653">
    <property type="entry name" value="lactococcin_972"/>
    <property type="match status" value="1"/>
</dbReference>
<proteinExistence type="predicted"/>
<dbReference type="Pfam" id="PF09683">
    <property type="entry name" value="Lactococcin_972"/>
    <property type="match status" value="1"/>
</dbReference>
<keyword evidence="3" id="KW-1185">Reference proteome</keyword>
<keyword evidence="1" id="KW-0732">Signal</keyword>
<name>A0ABV3LMK9_9ACTN</name>
<comment type="caution">
    <text evidence="2">The sequence shown here is derived from an EMBL/GenBank/DDBJ whole genome shotgun (WGS) entry which is preliminary data.</text>
</comment>
<evidence type="ECO:0000256" key="1">
    <source>
        <dbReference type="SAM" id="SignalP"/>
    </source>
</evidence>
<gene>
    <name evidence="2" type="ORF">AB0887_01130</name>
</gene>
<reference evidence="2 3" key="1">
    <citation type="submission" date="2024-06" db="EMBL/GenBank/DDBJ databases">
        <title>The Natural Products Discovery Center: Release of the First 8490 Sequenced Strains for Exploring Actinobacteria Biosynthetic Diversity.</title>
        <authorList>
            <person name="Kalkreuter E."/>
            <person name="Kautsar S.A."/>
            <person name="Yang D."/>
            <person name="Bader C.D."/>
            <person name="Teijaro C.N."/>
            <person name="Fluegel L."/>
            <person name="Davis C.M."/>
            <person name="Simpson J.R."/>
            <person name="Lauterbach L."/>
            <person name="Steele A.D."/>
            <person name="Gui C."/>
            <person name="Meng S."/>
            <person name="Li G."/>
            <person name="Viehrig K."/>
            <person name="Ye F."/>
            <person name="Su P."/>
            <person name="Kiefer A.F."/>
            <person name="Nichols A."/>
            <person name="Cepeda A.J."/>
            <person name="Yan W."/>
            <person name="Fan B."/>
            <person name="Jiang Y."/>
            <person name="Adhikari A."/>
            <person name="Zheng C.-J."/>
            <person name="Schuster L."/>
            <person name="Cowan T.M."/>
            <person name="Smanski M.J."/>
            <person name="Chevrette M.G."/>
            <person name="De Carvalho L.P.S."/>
            <person name="Shen B."/>
        </authorList>
    </citation>
    <scope>NUCLEOTIDE SEQUENCE [LARGE SCALE GENOMIC DNA]</scope>
    <source>
        <strain evidence="2 3">NPDC047833</strain>
    </source>
</reference>
<evidence type="ECO:0000313" key="3">
    <source>
        <dbReference type="Proteomes" id="UP001553843"/>
    </source>
</evidence>